<keyword evidence="4" id="KW-1185">Reference proteome</keyword>
<dbReference type="GO" id="GO:0000049">
    <property type="term" value="F:tRNA binding"/>
    <property type="evidence" value="ECO:0007669"/>
    <property type="project" value="UniProtKB-UniRule"/>
</dbReference>
<dbReference type="EC" id="3.1.1.96" evidence="2"/>
<dbReference type="PANTHER" id="PTHR10472:SF5">
    <property type="entry name" value="D-AMINOACYL-TRNA DEACYLASE 1"/>
    <property type="match status" value="1"/>
</dbReference>
<evidence type="ECO:0000313" key="3">
    <source>
        <dbReference type="EMBL" id="KFJ01254.1"/>
    </source>
</evidence>
<dbReference type="InterPro" id="IPR003732">
    <property type="entry name" value="Daa-tRNA_deacyls_DTD"/>
</dbReference>
<dbReference type="GO" id="GO:0051500">
    <property type="term" value="F:D-tyrosyl-tRNA(Tyr) deacylase activity"/>
    <property type="evidence" value="ECO:0007669"/>
    <property type="project" value="TreeGrafter"/>
</dbReference>
<comment type="catalytic activity">
    <reaction evidence="2">
        <text>a D-aminoacyl-tRNA + H2O = a tRNA + a D-alpha-amino acid + H(+)</text>
        <dbReference type="Rhea" id="RHEA:13953"/>
        <dbReference type="Rhea" id="RHEA-COMP:10123"/>
        <dbReference type="Rhea" id="RHEA-COMP:10124"/>
        <dbReference type="ChEBI" id="CHEBI:15377"/>
        <dbReference type="ChEBI" id="CHEBI:15378"/>
        <dbReference type="ChEBI" id="CHEBI:59871"/>
        <dbReference type="ChEBI" id="CHEBI:78442"/>
        <dbReference type="ChEBI" id="CHEBI:79333"/>
        <dbReference type="EC" id="3.1.1.96"/>
    </reaction>
</comment>
<dbReference type="GO" id="GO:0043908">
    <property type="term" value="F:Ser(Gly)-tRNA(Ala) hydrolase activity"/>
    <property type="evidence" value="ECO:0007669"/>
    <property type="project" value="UniProtKB-UniRule"/>
</dbReference>
<dbReference type="InterPro" id="IPR023509">
    <property type="entry name" value="DTD-like_sf"/>
</dbReference>
<dbReference type="Proteomes" id="UP000029055">
    <property type="component" value="Unassembled WGS sequence"/>
</dbReference>
<comment type="catalytic activity">
    <reaction evidence="2">
        <text>glycyl-tRNA(Ala) + H2O = tRNA(Ala) + glycine + H(+)</text>
        <dbReference type="Rhea" id="RHEA:53744"/>
        <dbReference type="Rhea" id="RHEA-COMP:9657"/>
        <dbReference type="Rhea" id="RHEA-COMP:13640"/>
        <dbReference type="ChEBI" id="CHEBI:15377"/>
        <dbReference type="ChEBI" id="CHEBI:15378"/>
        <dbReference type="ChEBI" id="CHEBI:57305"/>
        <dbReference type="ChEBI" id="CHEBI:78442"/>
        <dbReference type="ChEBI" id="CHEBI:78522"/>
    </reaction>
</comment>
<dbReference type="RefSeq" id="WP_024463525.1">
    <property type="nucleotide sequence ID" value="NZ_CP062939.1"/>
</dbReference>
<comment type="function">
    <text evidence="2">An aminoacyl-tRNA editing enzyme that deacylates mischarged D-aminoacyl-tRNAs. Also deacylates mischarged glycyl-tRNA(Ala), protecting cells against glycine mischarging by AlaRS. Acts via tRNA-based rather than protein-based catalysis; rejects L-amino acids rather than detecting D-amino acids in the active site. By recycling D-aminoacyl-tRNA to D-amino acids and free tRNA molecules, this enzyme counteracts the toxicity associated with the formation of D-aminoacyl-tRNA entities in vivo and helps enforce protein L-homochirality.</text>
</comment>
<dbReference type="SUPFAM" id="SSF69500">
    <property type="entry name" value="DTD-like"/>
    <property type="match status" value="1"/>
</dbReference>
<comment type="domain">
    <text evidence="2">A Gly-cisPro motif from one monomer fits into the active site of the other monomer to allow specific chiral rejection of L-amino acids.</text>
</comment>
<gene>
    <name evidence="2" type="primary">dtd</name>
    <name evidence="3" type="ORF">BISU_1840</name>
</gene>
<keyword evidence="2" id="KW-0820">tRNA-binding</keyword>
<dbReference type="GO" id="GO:0019478">
    <property type="term" value="P:D-amino acid catabolic process"/>
    <property type="evidence" value="ECO:0007669"/>
    <property type="project" value="UniProtKB-UniRule"/>
</dbReference>
<protein>
    <recommendedName>
        <fullName evidence="2">D-aminoacyl-tRNA deacylase</fullName>
        <shortName evidence="2">DTD</shortName>
        <ecNumber evidence="2">3.1.1.96</ecNumber>
    </recommendedName>
    <alternativeName>
        <fullName evidence="2">Gly-tRNA(Ala) deacylase</fullName>
        <ecNumber evidence="2">3.1.1.-</ecNumber>
    </alternativeName>
</protein>
<keyword evidence="2" id="KW-0694">RNA-binding</keyword>
<evidence type="ECO:0000256" key="1">
    <source>
        <dbReference type="ARBA" id="ARBA00009673"/>
    </source>
</evidence>
<dbReference type="HAMAP" id="MF_00518">
    <property type="entry name" value="Deacylase_Dtd"/>
    <property type="match status" value="1"/>
</dbReference>
<comment type="subunit">
    <text evidence="2">Homodimer.</text>
</comment>
<dbReference type="EC" id="3.1.1.-" evidence="2"/>
<dbReference type="GO" id="GO:0106026">
    <property type="term" value="F:Gly-tRNA(Ala) deacylase activity"/>
    <property type="evidence" value="ECO:0007669"/>
    <property type="project" value="UniProtKB-UniRule"/>
</dbReference>
<organism evidence="3 4">
    <name type="scientific">Bifidobacterium subtile</name>
    <dbReference type="NCBI Taxonomy" id="77635"/>
    <lineage>
        <taxon>Bacteria</taxon>
        <taxon>Bacillati</taxon>
        <taxon>Actinomycetota</taxon>
        <taxon>Actinomycetes</taxon>
        <taxon>Bifidobacteriales</taxon>
        <taxon>Bifidobacteriaceae</taxon>
        <taxon>Bifidobacterium</taxon>
    </lineage>
</organism>
<comment type="subcellular location">
    <subcellularLocation>
        <location evidence="2">Cytoplasm</location>
    </subcellularLocation>
</comment>
<name>A0A087E0F3_9BIFI</name>
<sequence length="170" mass="18806">MKVILQRVSRASVDIESVEMQGTDLHNADAGDQHDAQPYHAAIGTGYVLLVGVADSDGEREVTWLAHKISHLRVFEDEQGKMNRSIHDVNGQVLSISQFTLFADVRRGNRPSFTTAGKPDHARRVWLAFNESLRTEGLTVQEGRFGAHMQIALVNDGPVTIVFDTEEIGL</sequence>
<evidence type="ECO:0000256" key="2">
    <source>
        <dbReference type="HAMAP-Rule" id="MF_00518"/>
    </source>
</evidence>
<keyword evidence="2" id="KW-0963">Cytoplasm</keyword>
<dbReference type="NCBIfam" id="TIGR00256">
    <property type="entry name" value="D-aminoacyl-tRNA deacylase"/>
    <property type="match status" value="1"/>
</dbReference>
<dbReference type="EMBL" id="JGZR01000011">
    <property type="protein sequence ID" value="KFJ01254.1"/>
    <property type="molecule type" value="Genomic_DNA"/>
</dbReference>
<dbReference type="Gene3D" id="3.50.80.10">
    <property type="entry name" value="D-tyrosyl-tRNA(Tyr) deacylase"/>
    <property type="match status" value="1"/>
</dbReference>
<keyword evidence="2" id="KW-0378">Hydrolase</keyword>
<proteinExistence type="inferred from homology"/>
<dbReference type="GO" id="GO:0005737">
    <property type="term" value="C:cytoplasm"/>
    <property type="evidence" value="ECO:0007669"/>
    <property type="project" value="UniProtKB-SubCell"/>
</dbReference>
<comment type="caution">
    <text evidence="3">The sequence shown here is derived from an EMBL/GenBank/DDBJ whole genome shotgun (WGS) entry which is preliminary data.</text>
</comment>
<dbReference type="AlphaFoldDB" id="A0A087E0F3"/>
<feature type="short sequence motif" description="Gly-cisPro motif, important for rejection of L-amino acids" evidence="2">
    <location>
        <begin position="157"/>
        <end position="158"/>
    </location>
</feature>
<reference evidence="3 4" key="1">
    <citation type="submission" date="2014-03" db="EMBL/GenBank/DDBJ databases">
        <title>Genomics of Bifidobacteria.</title>
        <authorList>
            <person name="Ventura M."/>
            <person name="Milani C."/>
            <person name="Lugli G.A."/>
        </authorList>
    </citation>
    <scope>NUCLEOTIDE SEQUENCE [LARGE SCALE GENOMIC DNA]</scope>
    <source>
        <strain evidence="3 4">LMG 11597</strain>
    </source>
</reference>
<dbReference type="OrthoDB" id="9801395at2"/>
<evidence type="ECO:0000313" key="4">
    <source>
        <dbReference type="Proteomes" id="UP000029055"/>
    </source>
</evidence>
<dbReference type="eggNOG" id="COG1490">
    <property type="taxonomic scope" value="Bacteria"/>
</dbReference>
<accession>A0A087E0F3</accession>
<dbReference type="Pfam" id="PF02580">
    <property type="entry name" value="Tyr_Deacylase"/>
    <property type="match status" value="1"/>
</dbReference>
<dbReference type="FunFam" id="3.50.80.10:FF:000001">
    <property type="entry name" value="D-aminoacyl-tRNA deacylase"/>
    <property type="match status" value="1"/>
</dbReference>
<dbReference type="PANTHER" id="PTHR10472">
    <property type="entry name" value="D-TYROSYL-TRNA TYR DEACYLASE"/>
    <property type="match status" value="1"/>
</dbReference>
<comment type="similarity">
    <text evidence="1 2">Belongs to the DTD family.</text>
</comment>